<evidence type="ECO:0000313" key="1">
    <source>
        <dbReference type="EMBL" id="AJA10268.1"/>
    </source>
</evidence>
<accession>A0A0A7PM38</accession>
<dbReference type="HOGENOM" id="CLU_096486_0_0_5"/>
<dbReference type="Proteomes" id="UP000030907">
    <property type="component" value="Chromosome"/>
</dbReference>
<evidence type="ECO:0000313" key="2">
    <source>
        <dbReference type="Proteomes" id="UP000030907"/>
    </source>
</evidence>
<reference evidence="1 2" key="1">
    <citation type="journal article" date="2015" name="Int. J. Syst. Evol. Microbiol.">
        <title>Description of Sphingopyxis fribergensis sp. nov. - a soil bacterium with the ability to degrade styrene and phenylacetic acid.</title>
        <authorList>
            <person name="Oelschlagel M."/>
            <person name="Ruckert C."/>
            <person name="Kalinowski J."/>
            <person name="Schmidt G."/>
            <person name="Schlomann M."/>
            <person name="Tischler D."/>
        </authorList>
    </citation>
    <scope>NUCLEOTIDE SEQUENCE [LARGE SCALE GENOMIC DNA]</scope>
    <source>
        <strain evidence="1 2">Kp5.2</strain>
    </source>
</reference>
<organism evidence="1 2">
    <name type="scientific">Sphingopyxis fribergensis</name>
    <dbReference type="NCBI Taxonomy" id="1515612"/>
    <lineage>
        <taxon>Bacteria</taxon>
        <taxon>Pseudomonadati</taxon>
        <taxon>Pseudomonadota</taxon>
        <taxon>Alphaproteobacteria</taxon>
        <taxon>Sphingomonadales</taxon>
        <taxon>Sphingomonadaceae</taxon>
        <taxon>Sphingopyxis</taxon>
    </lineage>
</organism>
<gene>
    <name evidence="1" type="ORF">SKP52_16980</name>
</gene>
<keyword evidence="2" id="KW-1185">Reference proteome</keyword>
<sequence>MFKRAKPTGKGAVPDHLRDRFRYLDGLAPASALGPWRKLTAVAVGGLQHIGFASKSDLLLVVSVSGRGVVDCATGGKVARDDEEYHPDFGSLEAEGIGPLEGQQIRVAGTSGGGLSHATEDGWLIELHPLSWPEEEFFLCPPGQTMLWNPPAAEPELFKLRPLPSSLVAYGFSPTGKSFVIATSSDLEIYSRA</sequence>
<dbReference type="EMBL" id="CP009122">
    <property type="protein sequence ID" value="AJA10268.1"/>
    <property type="molecule type" value="Genomic_DNA"/>
</dbReference>
<dbReference type="KEGG" id="sphk:SKP52_16980"/>
<dbReference type="AlphaFoldDB" id="A0A0A7PM38"/>
<proteinExistence type="predicted"/>
<protein>
    <submittedName>
        <fullName evidence="1">Uncharacterized protein</fullName>
    </submittedName>
</protein>
<name>A0A0A7PM38_9SPHN</name>